<dbReference type="InterPro" id="IPR000524">
    <property type="entry name" value="Tscrpt_reg_HTH_GntR"/>
</dbReference>
<dbReference type="Pfam" id="PF00392">
    <property type="entry name" value="GntR"/>
    <property type="match status" value="1"/>
</dbReference>
<reference evidence="5 6" key="1">
    <citation type="submission" date="2019-10" db="EMBL/GenBank/DDBJ databases">
        <title>Genomic analysis of Raineyella sp. CBA3103.</title>
        <authorList>
            <person name="Roh S.W."/>
        </authorList>
    </citation>
    <scope>NUCLEOTIDE SEQUENCE [LARGE SCALE GENOMIC DNA]</scope>
    <source>
        <strain evidence="5 6">CBA3103</strain>
    </source>
</reference>
<dbReference type="PRINTS" id="PR00035">
    <property type="entry name" value="HTHGNTR"/>
</dbReference>
<evidence type="ECO:0000259" key="4">
    <source>
        <dbReference type="PROSITE" id="PS50949"/>
    </source>
</evidence>
<gene>
    <name evidence="5" type="ORF">Rai3103_06920</name>
</gene>
<dbReference type="SMART" id="SM00866">
    <property type="entry name" value="UTRA"/>
    <property type="match status" value="1"/>
</dbReference>
<dbReference type="SUPFAM" id="SSF46785">
    <property type="entry name" value="Winged helix' DNA-binding domain"/>
    <property type="match status" value="1"/>
</dbReference>
<dbReference type="Pfam" id="PF07702">
    <property type="entry name" value="UTRA"/>
    <property type="match status" value="1"/>
</dbReference>
<dbReference type="SUPFAM" id="SSF64288">
    <property type="entry name" value="Chorismate lyase-like"/>
    <property type="match status" value="1"/>
</dbReference>
<name>A0A5Q2F962_9ACTN</name>
<evidence type="ECO:0000256" key="3">
    <source>
        <dbReference type="ARBA" id="ARBA00023163"/>
    </source>
</evidence>
<dbReference type="RefSeq" id="WP_153571973.1">
    <property type="nucleotide sequence ID" value="NZ_CP045725.1"/>
</dbReference>
<dbReference type="PANTHER" id="PTHR44846">
    <property type="entry name" value="MANNOSYL-D-GLYCERATE TRANSPORT/METABOLISM SYSTEM REPRESSOR MNGR-RELATED"/>
    <property type="match status" value="1"/>
</dbReference>
<keyword evidence="1" id="KW-0805">Transcription regulation</keyword>
<dbReference type="Proteomes" id="UP000386847">
    <property type="component" value="Chromosome"/>
</dbReference>
<feature type="domain" description="HTH gntR-type" evidence="4">
    <location>
        <begin position="12"/>
        <end position="78"/>
    </location>
</feature>
<dbReference type="GO" id="GO:0003700">
    <property type="term" value="F:DNA-binding transcription factor activity"/>
    <property type="evidence" value="ECO:0007669"/>
    <property type="project" value="InterPro"/>
</dbReference>
<dbReference type="GO" id="GO:0045892">
    <property type="term" value="P:negative regulation of DNA-templated transcription"/>
    <property type="evidence" value="ECO:0007669"/>
    <property type="project" value="TreeGrafter"/>
</dbReference>
<accession>A0A5Q2F962</accession>
<dbReference type="PANTHER" id="PTHR44846:SF1">
    <property type="entry name" value="MANNOSYL-D-GLYCERATE TRANSPORT_METABOLISM SYSTEM REPRESSOR MNGR-RELATED"/>
    <property type="match status" value="1"/>
</dbReference>
<evidence type="ECO:0000313" key="5">
    <source>
        <dbReference type="EMBL" id="QGF23442.1"/>
    </source>
</evidence>
<dbReference type="CDD" id="cd07377">
    <property type="entry name" value="WHTH_GntR"/>
    <property type="match status" value="1"/>
</dbReference>
<keyword evidence="6" id="KW-1185">Reference proteome</keyword>
<dbReference type="InterPro" id="IPR036388">
    <property type="entry name" value="WH-like_DNA-bd_sf"/>
</dbReference>
<sequence>MSQTKVLKLGAVPKYSQLEAELRARAAALGPGEPIESERSLMETYGVSRATVRRAIADLVNDGVLVSLAGQGTFVAEAKVQTNLHLASFTQDMTQRGRVPSTAVLSMRLAEPDARAAEYFGTGAPAWHLERVRCADGEPMALEDQWIDPRIAPDLGTKDLRGSTYAIFAEDYDAPVDAAEQTMWATTADERLAEILDIEVGQAVLVFDRWSSSRGRPVESVRSWYRADRYRVHMSLDTSMRA</sequence>
<dbReference type="InterPro" id="IPR011663">
    <property type="entry name" value="UTRA"/>
</dbReference>
<evidence type="ECO:0000256" key="2">
    <source>
        <dbReference type="ARBA" id="ARBA00023125"/>
    </source>
</evidence>
<dbReference type="Gene3D" id="3.40.1410.10">
    <property type="entry name" value="Chorismate lyase-like"/>
    <property type="match status" value="1"/>
</dbReference>
<organism evidence="5 6">
    <name type="scientific">Raineyella fluvialis</name>
    <dbReference type="NCBI Taxonomy" id="2662261"/>
    <lineage>
        <taxon>Bacteria</taxon>
        <taxon>Bacillati</taxon>
        <taxon>Actinomycetota</taxon>
        <taxon>Actinomycetes</taxon>
        <taxon>Propionibacteriales</taxon>
        <taxon>Propionibacteriaceae</taxon>
        <taxon>Raineyella</taxon>
    </lineage>
</organism>
<dbReference type="PROSITE" id="PS50949">
    <property type="entry name" value="HTH_GNTR"/>
    <property type="match status" value="1"/>
</dbReference>
<keyword evidence="2" id="KW-0238">DNA-binding</keyword>
<dbReference type="InterPro" id="IPR036390">
    <property type="entry name" value="WH_DNA-bd_sf"/>
</dbReference>
<proteinExistence type="predicted"/>
<keyword evidence="3" id="KW-0804">Transcription</keyword>
<dbReference type="EMBL" id="CP045725">
    <property type="protein sequence ID" value="QGF23442.1"/>
    <property type="molecule type" value="Genomic_DNA"/>
</dbReference>
<dbReference type="Gene3D" id="1.10.10.10">
    <property type="entry name" value="Winged helix-like DNA-binding domain superfamily/Winged helix DNA-binding domain"/>
    <property type="match status" value="1"/>
</dbReference>
<dbReference type="SMART" id="SM00345">
    <property type="entry name" value="HTH_GNTR"/>
    <property type="match status" value="1"/>
</dbReference>
<dbReference type="InterPro" id="IPR028978">
    <property type="entry name" value="Chorismate_lyase_/UTRA_dom_sf"/>
</dbReference>
<evidence type="ECO:0000256" key="1">
    <source>
        <dbReference type="ARBA" id="ARBA00023015"/>
    </source>
</evidence>
<dbReference type="AlphaFoldDB" id="A0A5Q2F962"/>
<dbReference type="GO" id="GO:0003677">
    <property type="term" value="F:DNA binding"/>
    <property type="evidence" value="ECO:0007669"/>
    <property type="project" value="UniProtKB-KW"/>
</dbReference>
<dbReference type="KEGG" id="rain:Rai3103_06920"/>
<evidence type="ECO:0000313" key="6">
    <source>
        <dbReference type="Proteomes" id="UP000386847"/>
    </source>
</evidence>
<dbReference type="InterPro" id="IPR050679">
    <property type="entry name" value="Bact_HTH_transcr_reg"/>
</dbReference>
<protein>
    <submittedName>
        <fullName evidence="5">UTRA domain-containing protein</fullName>
    </submittedName>
</protein>